<dbReference type="EMBL" id="KZ107840">
    <property type="protein sequence ID" value="OSS51371.1"/>
    <property type="molecule type" value="Genomic_DNA"/>
</dbReference>
<sequence>MIFILAFFAFVTFGYGYKGTSNTTCADDVFRDPPVEYRAKFRYWLPDASVPSEYVVRDIHEAKAIGAGGLEFLPFYAYGAGDESYKRNMITNPDQPFVEPDFPDWDVYGFGTPAYVAIFKDALIAAKDAGILLDLPLGANQGQGVPAVPGTAGLAMQLLMGHTTISPGGNASGPVPEAQQPIDAIRSGLQFMHPLEDYQRPNLVAVLAYQLLPDTGDSSSLIKYTSLNKTSFISLSSSVTADGLLQWSPPDGSKSWKVFSFWESYTNQRSCDGGPNPTTVIGNGSWIVDHFSGRGAFQITDFWDKVFLSDKEIADLVRAVGRYAWEDSLEQLASLPWTLGLLDRFKASYGYDFTSYLPVVFSSLNTWGGFAPPYAEAFFFDNDSAKEQRLYSLDYQKVLNDGYQDYIAQFKAWTDSIGIQYSNQPAYNLPLQMSSDIPLIDAPEAESLGFQDNIDLYRQFSGPAHLYNKSVISTEIGAIQEGAYLLTIPALLQLIKRSFAGGFTMNVIHGFPTLAPYPNTTWPGYTAFYYRFTEMWNQVQPSWTQMRDTLDYIGRNQWALQQGTPQVDLAFYVYDSPWLPLSQYNYTNLEELGYTYDYLGADNVASDHARISNGKLGSPEYKALIFNNQLVISNNAAEAIGRLAMDGLPLIFIGSTPCRAYPMEDQSKVDATMAQVLSGLSIYHLETPDQLSTLLQDLRTTPRVSLNCSSSPVYSVYRASIDADYVFFFNDQKIDTGCTATISVQGVDIYELNAWTGDETPAPATYDDITLSMTLSFKAGETRLFALRRSMSPTSYSDMPRTFHAALNMSVNLTTWNLTIEDWHSAPDRFAVKTEITTHTLLEVPLLPWNQLNTTLQPVSGIGHYVTCLIVPEAVTTALVVLPPIQHTARAFLNDKWLGPIDPVNPQLLLKDLVGGIEYTLRIDVTTTLLNRVKADSKENMGS</sequence>
<dbReference type="AlphaFoldDB" id="A0A1Y2M5P1"/>
<dbReference type="OMA" id="YERYTNQ"/>
<dbReference type="Proteomes" id="UP000193240">
    <property type="component" value="Unassembled WGS sequence"/>
</dbReference>
<evidence type="ECO:0000313" key="2">
    <source>
        <dbReference type="EMBL" id="OSS51371.1"/>
    </source>
</evidence>
<accession>A0A1Y2M5P1</accession>
<protein>
    <recommendedName>
        <fullName evidence="4">Secreted protein</fullName>
    </recommendedName>
</protein>
<proteinExistence type="predicted"/>
<organism evidence="2 3">
    <name type="scientific">Epicoccum nigrum</name>
    <name type="common">Soil fungus</name>
    <name type="synonym">Epicoccum purpurascens</name>
    <dbReference type="NCBI Taxonomy" id="105696"/>
    <lineage>
        <taxon>Eukaryota</taxon>
        <taxon>Fungi</taxon>
        <taxon>Dikarya</taxon>
        <taxon>Ascomycota</taxon>
        <taxon>Pezizomycotina</taxon>
        <taxon>Dothideomycetes</taxon>
        <taxon>Pleosporomycetidae</taxon>
        <taxon>Pleosporales</taxon>
        <taxon>Pleosporineae</taxon>
        <taxon>Didymellaceae</taxon>
        <taxon>Epicoccum</taxon>
    </lineage>
</organism>
<feature type="signal peptide" evidence="1">
    <location>
        <begin position="1"/>
        <end position="16"/>
    </location>
</feature>
<evidence type="ECO:0008006" key="4">
    <source>
        <dbReference type="Google" id="ProtNLM"/>
    </source>
</evidence>
<dbReference type="InterPro" id="IPR053161">
    <property type="entry name" value="Ulvan_degrading_GH"/>
</dbReference>
<keyword evidence="1" id="KW-0732">Signal</keyword>
<dbReference type="PANTHER" id="PTHR36848">
    <property type="entry name" value="DNA-BINDING PROTEIN (PUTATIVE SECRETED PROTEIN)-RELATED"/>
    <property type="match status" value="1"/>
</dbReference>
<gene>
    <name evidence="2" type="ORF">B5807_03087</name>
</gene>
<dbReference type="STRING" id="105696.A0A1Y2M5P1"/>
<dbReference type="PANTHER" id="PTHR36848:SF2">
    <property type="entry name" value="SECRETED PROTEIN"/>
    <property type="match status" value="1"/>
</dbReference>
<feature type="chain" id="PRO_5011009606" description="Secreted protein" evidence="1">
    <location>
        <begin position="17"/>
        <end position="943"/>
    </location>
</feature>
<evidence type="ECO:0000313" key="3">
    <source>
        <dbReference type="Proteomes" id="UP000193240"/>
    </source>
</evidence>
<dbReference type="Pfam" id="PF17132">
    <property type="entry name" value="Glyco_hydro_106"/>
    <property type="match status" value="1"/>
</dbReference>
<dbReference type="InParanoid" id="A0A1Y2M5P1"/>
<name>A0A1Y2M5P1_EPING</name>
<evidence type="ECO:0000256" key="1">
    <source>
        <dbReference type="SAM" id="SignalP"/>
    </source>
</evidence>
<reference evidence="2 3" key="1">
    <citation type="journal article" date="2017" name="Genome Announc.">
        <title>Genome sequence of the saprophytic ascomycete Epicoccum nigrum ICMP 19927 strain isolated from New Zealand.</title>
        <authorList>
            <person name="Fokin M."/>
            <person name="Fleetwood D."/>
            <person name="Weir B.S."/>
            <person name="Villas-Boas S.G."/>
        </authorList>
    </citation>
    <scope>NUCLEOTIDE SEQUENCE [LARGE SCALE GENOMIC DNA]</scope>
    <source>
        <strain evidence="2 3">ICMP 19927</strain>
    </source>
</reference>
<keyword evidence="3" id="KW-1185">Reference proteome</keyword>